<keyword evidence="9" id="KW-0808">Transferase</keyword>
<evidence type="ECO:0000256" key="7">
    <source>
        <dbReference type="ARBA" id="ARBA00022490"/>
    </source>
</evidence>
<dbReference type="PRINTS" id="PR00344">
    <property type="entry name" value="BCTRLSENSOR"/>
</dbReference>
<evidence type="ECO:0000256" key="19">
    <source>
        <dbReference type="SAM" id="Coils"/>
    </source>
</evidence>
<evidence type="ECO:0000256" key="1">
    <source>
        <dbReference type="ARBA" id="ARBA00000085"/>
    </source>
</evidence>
<keyword evidence="20" id="KW-0812">Transmembrane</keyword>
<evidence type="ECO:0000256" key="20">
    <source>
        <dbReference type="SAM" id="Phobius"/>
    </source>
</evidence>
<dbReference type="PANTHER" id="PTHR24421:SF10">
    <property type="entry name" value="NITRATE_NITRITE SENSOR PROTEIN NARQ"/>
    <property type="match status" value="1"/>
</dbReference>
<keyword evidence="10" id="KW-0479">Metal-binding</keyword>
<evidence type="ECO:0000256" key="4">
    <source>
        <dbReference type="ARBA" id="ARBA00012438"/>
    </source>
</evidence>
<name>A0ABW3PZ45_9BACT</name>
<evidence type="ECO:0000256" key="18">
    <source>
        <dbReference type="ARBA" id="ARBA00030800"/>
    </source>
</evidence>
<dbReference type="EMBL" id="JBHTLP010000002">
    <property type="protein sequence ID" value="MFD1140258.1"/>
    <property type="molecule type" value="Genomic_DNA"/>
</dbReference>
<dbReference type="Gene3D" id="3.30.565.10">
    <property type="entry name" value="Histidine kinase-like ATPase, C-terminal domain"/>
    <property type="match status" value="1"/>
</dbReference>
<evidence type="ECO:0000256" key="9">
    <source>
        <dbReference type="ARBA" id="ARBA00022679"/>
    </source>
</evidence>
<keyword evidence="11" id="KW-0547">Nucleotide-binding</keyword>
<keyword evidence="6" id="KW-0004">4Fe-4S</keyword>
<dbReference type="InterPro" id="IPR003594">
    <property type="entry name" value="HATPase_dom"/>
</dbReference>
<dbReference type="SMART" id="SM00387">
    <property type="entry name" value="HATPase_c"/>
    <property type="match status" value="1"/>
</dbReference>
<feature type="transmembrane region" description="Helical" evidence="20">
    <location>
        <begin position="405"/>
        <end position="425"/>
    </location>
</feature>
<evidence type="ECO:0000256" key="13">
    <source>
        <dbReference type="ARBA" id="ARBA00022840"/>
    </source>
</evidence>
<evidence type="ECO:0000256" key="12">
    <source>
        <dbReference type="ARBA" id="ARBA00022777"/>
    </source>
</evidence>
<evidence type="ECO:0000313" key="23">
    <source>
        <dbReference type="EMBL" id="MFD1140258.1"/>
    </source>
</evidence>
<dbReference type="EC" id="2.7.13.3" evidence="4"/>
<evidence type="ECO:0000256" key="11">
    <source>
        <dbReference type="ARBA" id="ARBA00022741"/>
    </source>
</evidence>
<keyword evidence="20" id="KW-0472">Membrane</keyword>
<dbReference type="GO" id="GO:0005524">
    <property type="term" value="F:ATP binding"/>
    <property type="evidence" value="ECO:0007669"/>
    <property type="project" value="UniProtKB-KW"/>
</dbReference>
<accession>A0ABW3PZ45</accession>
<comment type="subcellular location">
    <subcellularLocation>
        <location evidence="3">Cytoplasm</location>
    </subcellularLocation>
</comment>
<evidence type="ECO:0000256" key="8">
    <source>
        <dbReference type="ARBA" id="ARBA00022553"/>
    </source>
</evidence>
<keyword evidence="7" id="KW-0963">Cytoplasm</keyword>
<evidence type="ECO:0000256" key="14">
    <source>
        <dbReference type="ARBA" id="ARBA00023004"/>
    </source>
</evidence>
<organism evidence="23 24">
    <name type="scientific">Larkinella insperata</name>
    <dbReference type="NCBI Taxonomy" id="332158"/>
    <lineage>
        <taxon>Bacteria</taxon>
        <taxon>Pseudomonadati</taxon>
        <taxon>Bacteroidota</taxon>
        <taxon>Cytophagia</taxon>
        <taxon>Cytophagales</taxon>
        <taxon>Spirosomataceae</taxon>
        <taxon>Larkinella</taxon>
    </lineage>
</organism>
<comment type="caution">
    <text evidence="23">The sequence shown here is derived from an EMBL/GenBank/DDBJ whole genome shotgun (WGS) entry which is preliminary data.</text>
</comment>
<dbReference type="InterPro" id="IPR011990">
    <property type="entry name" value="TPR-like_helical_dom_sf"/>
</dbReference>
<dbReference type="RefSeq" id="WP_265989703.1">
    <property type="nucleotide sequence ID" value="NZ_CP110973.1"/>
</dbReference>
<dbReference type="SUPFAM" id="SSF55874">
    <property type="entry name" value="ATPase domain of HSP90 chaperone/DNA topoisomerase II/histidine kinase"/>
    <property type="match status" value="1"/>
</dbReference>
<dbReference type="Pfam" id="PF07730">
    <property type="entry name" value="HisKA_3"/>
    <property type="match status" value="1"/>
</dbReference>
<feature type="coiled-coil region" evidence="19">
    <location>
        <begin position="448"/>
        <end position="475"/>
    </location>
</feature>
<feature type="signal peptide" evidence="21">
    <location>
        <begin position="1"/>
        <end position="21"/>
    </location>
</feature>
<keyword evidence="14" id="KW-0408">Iron</keyword>
<comment type="catalytic activity">
    <reaction evidence="1">
        <text>ATP + protein L-histidine = ADP + protein N-phospho-L-histidine.</text>
        <dbReference type="EC" id="2.7.13.3"/>
    </reaction>
</comment>
<keyword evidence="21" id="KW-0732">Signal</keyword>
<evidence type="ECO:0000256" key="15">
    <source>
        <dbReference type="ARBA" id="ARBA00023012"/>
    </source>
</evidence>
<dbReference type="PANTHER" id="PTHR24421">
    <property type="entry name" value="NITRATE/NITRITE SENSOR PROTEIN NARX-RELATED"/>
    <property type="match status" value="1"/>
</dbReference>
<feature type="chain" id="PRO_5045300145" description="Oxygen sensor histidine kinase NreB" evidence="21">
    <location>
        <begin position="22"/>
        <end position="667"/>
    </location>
</feature>
<protein>
    <recommendedName>
        <fullName evidence="5">Oxygen sensor histidine kinase NreB</fullName>
        <ecNumber evidence="4">2.7.13.3</ecNumber>
    </recommendedName>
    <alternativeName>
        <fullName evidence="18">Nitrogen regulation protein B</fullName>
    </alternativeName>
</protein>
<dbReference type="InterPro" id="IPR050482">
    <property type="entry name" value="Sensor_HK_TwoCompSys"/>
</dbReference>
<comment type="cofactor">
    <cofactor evidence="2">
        <name>[4Fe-4S] cluster</name>
        <dbReference type="ChEBI" id="CHEBI:49883"/>
    </cofactor>
</comment>
<dbReference type="SUPFAM" id="SSF48452">
    <property type="entry name" value="TPR-like"/>
    <property type="match status" value="2"/>
</dbReference>
<dbReference type="InterPro" id="IPR005467">
    <property type="entry name" value="His_kinase_dom"/>
</dbReference>
<keyword evidence="12" id="KW-0418">Kinase</keyword>
<evidence type="ECO:0000313" key="24">
    <source>
        <dbReference type="Proteomes" id="UP001597116"/>
    </source>
</evidence>
<evidence type="ECO:0000256" key="2">
    <source>
        <dbReference type="ARBA" id="ARBA00001966"/>
    </source>
</evidence>
<reference evidence="24" key="1">
    <citation type="journal article" date="2019" name="Int. J. Syst. Evol. Microbiol.">
        <title>The Global Catalogue of Microorganisms (GCM) 10K type strain sequencing project: providing services to taxonomists for standard genome sequencing and annotation.</title>
        <authorList>
            <consortium name="The Broad Institute Genomics Platform"/>
            <consortium name="The Broad Institute Genome Sequencing Center for Infectious Disease"/>
            <person name="Wu L."/>
            <person name="Ma J."/>
        </authorList>
    </citation>
    <scope>NUCLEOTIDE SEQUENCE [LARGE SCALE GENOMIC DNA]</scope>
    <source>
        <strain evidence="24">CCUG 55608</strain>
    </source>
</reference>
<evidence type="ECO:0000256" key="17">
    <source>
        <dbReference type="ARBA" id="ARBA00024827"/>
    </source>
</evidence>
<evidence type="ECO:0000256" key="21">
    <source>
        <dbReference type="SAM" id="SignalP"/>
    </source>
</evidence>
<dbReference type="PROSITE" id="PS50109">
    <property type="entry name" value="HIS_KIN"/>
    <property type="match status" value="1"/>
</dbReference>
<keyword evidence="8" id="KW-0597">Phosphoprotein</keyword>
<evidence type="ECO:0000259" key="22">
    <source>
        <dbReference type="PROSITE" id="PS50109"/>
    </source>
</evidence>
<dbReference type="Gene3D" id="1.20.5.1930">
    <property type="match status" value="1"/>
</dbReference>
<evidence type="ECO:0000256" key="6">
    <source>
        <dbReference type="ARBA" id="ARBA00022485"/>
    </source>
</evidence>
<dbReference type="Pfam" id="PF02518">
    <property type="entry name" value="HATPase_c"/>
    <property type="match status" value="1"/>
</dbReference>
<gene>
    <name evidence="23" type="ORF">ACFQ4C_04030</name>
</gene>
<evidence type="ECO:0000256" key="3">
    <source>
        <dbReference type="ARBA" id="ARBA00004496"/>
    </source>
</evidence>
<dbReference type="Gene3D" id="1.25.40.10">
    <property type="entry name" value="Tetratricopeptide repeat domain"/>
    <property type="match status" value="2"/>
</dbReference>
<dbReference type="InterPro" id="IPR004358">
    <property type="entry name" value="Sig_transdc_His_kin-like_C"/>
</dbReference>
<keyword evidence="19" id="KW-0175">Coiled coil</keyword>
<sequence length="667" mass="76508">MKQVLTAVVWLLAPVFAFSQAPDPASLYADSLLKLARQAQTDSVKIRHYLEISNFWSDRDTSKAFDYLREAQRLMPEKDAYYRGLRHFYTAGIYFGVDRERAKQEYQRTETLLKKYNHGEAYRFRARTWNNFGILLQATEQEKAYMAILLNKAIPLAQKAHDTLLVAEYYHNVALVLMNATDYAKADQYYQRALNGLAAYPGSHEKKLTAFVNAAKNAVYSRAYNRAKSYVDSAREQAAAIPHSLYLPAFYRTEGNYFRHVRRYPEALASFDRGLAVARELRDDFYVADILFEKCILFQDAGDYRRAKPAILEAYRYFEKAGNTHNRRLLLKELSETDAKLGDYRSALQWLNQYTALSDSVFEVGSAVGIAELEKKFQTVEKENEILKLRDQNHQQQSRIERSRLSITLLAAGLLVMLLLSYLGWKLFRKNRETARQHEELHQQELKAIRHREKINQYNAMLQGQEQERNRIARDLHDGLGGMLAGVKLKLSSIATKQPDAIKQPDMELYKVINQLDQSVDELRRIARNMMPESLLYMGLEPALRDLCAALDSDRTAVQFQAFDLRETYDQALLITVYRIVQELLTNAVKHAKARTIVVQCSENENHLYITVEDDGVGFDPKTARHGKGIGLSNIENRVTILNGTVDVDSKTGEGTTFHIDIPLNGN</sequence>
<dbReference type="InterPro" id="IPR011712">
    <property type="entry name" value="Sig_transdc_His_kin_sub3_dim/P"/>
</dbReference>
<comment type="function">
    <text evidence="17">Member of the two-component regulatory system NreB/NreC involved in the control of dissimilatory nitrate/nitrite reduction in response to oxygen. NreB functions as a direct oxygen sensor histidine kinase which is autophosphorylated, in the absence of oxygen, probably at the conserved histidine residue, and transfers its phosphate group probably to a conserved aspartate residue of NreC. NreB/NreC activates the expression of the nitrate (narGHJI) and nitrite (nir) reductase operons, as well as the putative nitrate transporter gene narT.</text>
</comment>
<keyword evidence="13 23" id="KW-0067">ATP-binding</keyword>
<keyword evidence="20" id="KW-1133">Transmembrane helix</keyword>
<evidence type="ECO:0000256" key="10">
    <source>
        <dbReference type="ARBA" id="ARBA00022723"/>
    </source>
</evidence>
<evidence type="ECO:0000256" key="16">
    <source>
        <dbReference type="ARBA" id="ARBA00023014"/>
    </source>
</evidence>
<keyword evidence="16" id="KW-0411">Iron-sulfur</keyword>
<keyword evidence="24" id="KW-1185">Reference proteome</keyword>
<evidence type="ECO:0000256" key="5">
    <source>
        <dbReference type="ARBA" id="ARBA00017322"/>
    </source>
</evidence>
<keyword evidence="15" id="KW-0902">Two-component regulatory system</keyword>
<dbReference type="CDD" id="cd16917">
    <property type="entry name" value="HATPase_UhpB-NarQ-NarX-like"/>
    <property type="match status" value="1"/>
</dbReference>
<feature type="domain" description="Histidine kinase" evidence="22">
    <location>
        <begin position="471"/>
        <end position="666"/>
    </location>
</feature>
<dbReference type="Proteomes" id="UP001597116">
    <property type="component" value="Unassembled WGS sequence"/>
</dbReference>
<dbReference type="InterPro" id="IPR036890">
    <property type="entry name" value="HATPase_C_sf"/>
</dbReference>
<proteinExistence type="predicted"/>